<dbReference type="Proteomes" id="UP001208656">
    <property type="component" value="Unassembled WGS sequence"/>
</dbReference>
<keyword evidence="11" id="KW-1185">Reference proteome</keyword>
<comment type="caution">
    <text evidence="10">The sequence shown here is derived from an EMBL/GenBank/DDBJ whole genome shotgun (WGS) entry which is preliminary data.</text>
</comment>
<keyword evidence="7 10" id="KW-0456">Lyase</keyword>
<gene>
    <name evidence="10" type="primary">mvaD</name>
    <name evidence="10" type="ORF">OEV82_13065</name>
</gene>
<dbReference type="GO" id="GO:0004163">
    <property type="term" value="F:diphosphomevalonate decarboxylase activity"/>
    <property type="evidence" value="ECO:0007669"/>
    <property type="project" value="UniProtKB-EC"/>
</dbReference>
<dbReference type="PIRSF" id="PIRSF015950">
    <property type="entry name" value="Mev_P_decrbx"/>
    <property type="match status" value="1"/>
</dbReference>
<dbReference type="InterPro" id="IPR036554">
    <property type="entry name" value="GHMP_kinase_C_sf"/>
</dbReference>
<dbReference type="EC" id="4.1.1.33" evidence="2"/>
<dbReference type="PANTHER" id="PTHR10977:SF3">
    <property type="entry name" value="DIPHOSPHOMEVALONATE DECARBOXYLASE"/>
    <property type="match status" value="1"/>
</dbReference>
<dbReference type="SUPFAM" id="SSF54211">
    <property type="entry name" value="Ribosomal protein S5 domain 2-like"/>
    <property type="match status" value="1"/>
</dbReference>
<dbReference type="NCBIfam" id="TIGR01240">
    <property type="entry name" value="mevDPdecarb"/>
    <property type="match status" value="1"/>
</dbReference>
<evidence type="ECO:0000256" key="4">
    <source>
        <dbReference type="ARBA" id="ARBA00022741"/>
    </source>
</evidence>
<evidence type="ECO:0000256" key="3">
    <source>
        <dbReference type="ARBA" id="ARBA00022516"/>
    </source>
</evidence>
<dbReference type="InterPro" id="IPR053859">
    <property type="entry name" value="MVD-like_N"/>
</dbReference>
<proteinExistence type="inferred from homology"/>
<feature type="domain" description="Mvd1 C-terminal" evidence="8">
    <location>
        <begin position="180"/>
        <end position="306"/>
    </location>
</feature>
<dbReference type="Gene3D" id="3.30.70.890">
    <property type="entry name" value="GHMP kinase, C-terminal domain"/>
    <property type="match status" value="1"/>
</dbReference>
<reference evidence="10 11" key="1">
    <citation type="submission" date="2022-10" db="EMBL/GenBank/DDBJ databases">
        <title>Description of Fervidibacillus gen. nov. in the family Fervidibacillaceae fam. nov. with two species, Fervidibacillus albus sp. nov., and Fervidibacillus halotolerans sp. nov., isolated from tidal flat sediments.</title>
        <authorList>
            <person name="Kwon K.K."/>
            <person name="Yang S.-H."/>
        </authorList>
    </citation>
    <scope>NUCLEOTIDE SEQUENCE [LARGE SCALE GENOMIC DNA]</scope>
    <source>
        <strain evidence="10 11">DSM 23332</strain>
    </source>
</reference>
<dbReference type="InterPro" id="IPR020568">
    <property type="entry name" value="Ribosomal_Su5_D2-typ_SF"/>
</dbReference>
<keyword evidence="4" id="KW-0547">Nucleotide-binding</keyword>
<evidence type="ECO:0000256" key="6">
    <source>
        <dbReference type="ARBA" id="ARBA00023098"/>
    </source>
</evidence>
<keyword evidence="6" id="KW-0443">Lipid metabolism</keyword>
<accession>A0ABT2WI53</accession>
<evidence type="ECO:0000313" key="10">
    <source>
        <dbReference type="EMBL" id="MCU9595373.1"/>
    </source>
</evidence>
<dbReference type="Pfam" id="PF22700">
    <property type="entry name" value="MVD-like_N"/>
    <property type="match status" value="1"/>
</dbReference>
<evidence type="ECO:0000256" key="5">
    <source>
        <dbReference type="ARBA" id="ARBA00022840"/>
    </source>
</evidence>
<name>A0ABT2WI53_9BACI</name>
<dbReference type="InterPro" id="IPR029765">
    <property type="entry name" value="Mev_diP_decarb"/>
</dbReference>
<evidence type="ECO:0000256" key="7">
    <source>
        <dbReference type="ARBA" id="ARBA00023239"/>
    </source>
</evidence>
<dbReference type="PANTHER" id="PTHR10977">
    <property type="entry name" value="DIPHOSPHOMEVALONATE DECARBOXYLASE"/>
    <property type="match status" value="1"/>
</dbReference>
<dbReference type="Pfam" id="PF18376">
    <property type="entry name" value="MDD_C"/>
    <property type="match status" value="1"/>
</dbReference>
<dbReference type="EMBL" id="JAOUSE010000050">
    <property type="protein sequence ID" value="MCU9595373.1"/>
    <property type="molecule type" value="Genomic_DNA"/>
</dbReference>
<keyword evidence="3" id="KW-0444">Lipid biosynthesis</keyword>
<protein>
    <recommendedName>
        <fullName evidence="2">diphosphomevalonate decarboxylase</fullName>
        <ecNumber evidence="2">4.1.1.33</ecNumber>
    </recommendedName>
</protein>
<comment type="similarity">
    <text evidence="1">Belongs to the diphosphomevalonate decarboxylase family.</text>
</comment>
<sequence>MKATAKAHTNIALIKYWGKRNEELILPTNSSLSITLDLFYTETTVEFDERLTTDIFYLNGEEKGTDETAKVSRFLNHVRKLTGDTRFAIVSSQNHVPTAAGFASSASGYAALAAASSKALGLELDGKELSKLARRGSGSACRSIYGGFVEWKKGVKEDGSDSYAVPILDQKAWNLSILSVMIESKQKKILSREGMKRTVQTSPFYDGWLKATEQELRIAKKAIEKRDFEMLGETLEKNAFKMHATTLGADPPFFYWQPATLEIIDCVQHLRSQGLLAYVTIDAGPNVKVICQPDDERKVFQTLNEIDSVKEIFVCHPGPGISYL</sequence>
<evidence type="ECO:0000259" key="9">
    <source>
        <dbReference type="Pfam" id="PF22700"/>
    </source>
</evidence>
<dbReference type="InterPro" id="IPR041431">
    <property type="entry name" value="Mvd1_C"/>
</dbReference>
<keyword evidence="5" id="KW-0067">ATP-binding</keyword>
<feature type="domain" description="Diphosphomevalonate decarboxylase-like N-terminal" evidence="9">
    <location>
        <begin position="7"/>
        <end position="164"/>
    </location>
</feature>
<dbReference type="InterPro" id="IPR014721">
    <property type="entry name" value="Ribsml_uS5_D2-typ_fold_subgr"/>
</dbReference>
<dbReference type="RefSeq" id="WP_263062143.1">
    <property type="nucleotide sequence ID" value="NZ_JAOUSE010000050.1"/>
</dbReference>
<evidence type="ECO:0000259" key="8">
    <source>
        <dbReference type="Pfam" id="PF18376"/>
    </source>
</evidence>
<evidence type="ECO:0000256" key="1">
    <source>
        <dbReference type="ARBA" id="ARBA00008831"/>
    </source>
</evidence>
<dbReference type="SUPFAM" id="SSF55060">
    <property type="entry name" value="GHMP Kinase, C-terminal domain"/>
    <property type="match status" value="1"/>
</dbReference>
<organism evidence="10 11">
    <name type="scientific">Pallidibacillus thermolactis</name>
    <dbReference type="NCBI Taxonomy" id="251051"/>
    <lineage>
        <taxon>Bacteria</taxon>
        <taxon>Bacillati</taxon>
        <taxon>Bacillota</taxon>
        <taxon>Bacilli</taxon>
        <taxon>Bacillales</taxon>
        <taxon>Bacillaceae</taxon>
        <taxon>Pallidibacillus</taxon>
    </lineage>
</organism>
<evidence type="ECO:0000313" key="11">
    <source>
        <dbReference type="Proteomes" id="UP001208656"/>
    </source>
</evidence>
<dbReference type="InterPro" id="IPR005935">
    <property type="entry name" value="Mev_decarb"/>
</dbReference>
<dbReference type="Gene3D" id="3.30.230.10">
    <property type="match status" value="1"/>
</dbReference>
<evidence type="ECO:0000256" key="2">
    <source>
        <dbReference type="ARBA" id="ARBA00012296"/>
    </source>
</evidence>